<dbReference type="SMART" id="SM00530">
    <property type="entry name" value="HTH_XRE"/>
    <property type="match status" value="1"/>
</dbReference>
<keyword evidence="3" id="KW-1185">Reference proteome</keyword>
<proteinExistence type="predicted"/>
<dbReference type="InterPro" id="IPR001387">
    <property type="entry name" value="Cro/C1-type_HTH"/>
</dbReference>
<organism evidence="2 3">
    <name type="scientific">Phytohabitans suffuscus</name>
    <dbReference type="NCBI Taxonomy" id="624315"/>
    <lineage>
        <taxon>Bacteria</taxon>
        <taxon>Bacillati</taxon>
        <taxon>Actinomycetota</taxon>
        <taxon>Actinomycetes</taxon>
        <taxon>Micromonosporales</taxon>
        <taxon>Micromonosporaceae</taxon>
    </lineage>
</organism>
<reference evidence="2 3" key="1">
    <citation type="submission" date="2020-03" db="EMBL/GenBank/DDBJ databases">
        <title>Whole genome shotgun sequence of Phytohabitans suffuscus NBRC 105367.</title>
        <authorList>
            <person name="Komaki H."/>
            <person name="Tamura T."/>
        </authorList>
    </citation>
    <scope>NUCLEOTIDE SEQUENCE [LARGE SCALE GENOMIC DNA]</scope>
    <source>
        <strain evidence="2 3">NBRC 105367</strain>
    </source>
</reference>
<accession>A0A6F8YDQ7</accession>
<dbReference type="EMBL" id="AP022871">
    <property type="protein sequence ID" value="BCB84108.1"/>
    <property type="molecule type" value="Genomic_DNA"/>
</dbReference>
<evidence type="ECO:0000259" key="1">
    <source>
        <dbReference type="PROSITE" id="PS50943"/>
    </source>
</evidence>
<protein>
    <recommendedName>
        <fullName evidence="1">HTH cro/C1-type domain-containing protein</fullName>
    </recommendedName>
</protein>
<dbReference type="CDD" id="cd00093">
    <property type="entry name" value="HTH_XRE"/>
    <property type="match status" value="1"/>
</dbReference>
<dbReference type="Gene3D" id="1.10.260.40">
    <property type="entry name" value="lambda repressor-like DNA-binding domains"/>
    <property type="match status" value="1"/>
</dbReference>
<dbReference type="Pfam" id="PF01381">
    <property type="entry name" value="HTH_3"/>
    <property type="match status" value="1"/>
</dbReference>
<evidence type="ECO:0000313" key="3">
    <source>
        <dbReference type="Proteomes" id="UP000503011"/>
    </source>
</evidence>
<dbReference type="AlphaFoldDB" id="A0A6F8YDQ7"/>
<feature type="domain" description="HTH cro/C1-type" evidence="1">
    <location>
        <begin position="40"/>
        <end position="95"/>
    </location>
</feature>
<gene>
    <name evidence="2" type="ORF">Psuf_014210</name>
</gene>
<reference evidence="2 3" key="2">
    <citation type="submission" date="2020-03" db="EMBL/GenBank/DDBJ databases">
        <authorList>
            <person name="Ichikawa N."/>
            <person name="Kimura A."/>
            <person name="Kitahashi Y."/>
            <person name="Uohara A."/>
        </authorList>
    </citation>
    <scope>NUCLEOTIDE SEQUENCE [LARGE SCALE GENOMIC DNA]</scope>
    <source>
        <strain evidence="2 3">NBRC 105367</strain>
    </source>
</reference>
<dbReference type="InterPro" id="IPR010982">
    <property type="entry name" value="Lambda_DNA-bd_dom_sf"/>
</dbReference>
<dbReference type="PROSITE" id="PS50943">
    <property type="entry name" value="HTH_CROC1"/>
    <property type="match status" value="1"/>
</dbReference>
<dbReference type="RefSeq" id="WP_173155143.1">
    <property type="nucleotide sequence ID" value="NZ_AP022871.1"/>
</dbReference>
<name>A0A6F8YDQ7_9ACTN</name>
<dbReference type="KEGG" id="psuu:Psuf_014210"/>
<evidence type="ECO:0000313" key="2">
    <source>
        <dbReference type="EMBL" id="BCB84108.1"/>
    </source>
</evidence>
<sequence length="105" mass="11831">MKLSDLKTVDQLIEERREKDAEFREIWDSTAFARQVAIIVVRYRTERGLSQRELARLTGLQQPAIARLENGETEPRLQTLAKLTAATGLSFHLDVARGGVELVPA</sequence>
<dbReference type="SUPFAM" id="SSF47413">
    <property type="entry name" value="lambda repressor-like DNA-binding domains"/>
    <property type="match status" value="1"/>
</dbReference>
<dbReference type="GO" id="GO:0003677">
    <property type="term" value="F:DNA binding"/>
    <property type="evidence" value="ECO:0007669"/>
    <property type="project" value="InterPro"/>
</dbReference>
<dbReference type="Proteomes" id="UP000503011">
    <property type="component" value="Chromosome"/>
</dbReference>